<sequence length="110" mass="12744">MSTQRIFVVNADTNDSTCVTLSPQQTITEFITLVYSIFARDIPSYEQTRLHVIYKGHLLHKSQLLVADKFKNNNTVFIKLSTRSFIPEKRRRIPAVAFGSTEEWFDRGTF</sequence>
<proteinExistence type="predicted"/>
<dbReference type="EMBL" id="CATOUU010000748">
    <property type="protein sequence ID" value="CAI9945699.1"/>
    <property type="molecule type" value="Genomic_DNA"/>
</dbReference>
<comment type="caution">
    <text evidence="1">The sequence shown here is derived from an EMBL/GenBank/DDBJ whole genome shotgun (WGS) entry which is preliminary data.</text>
</comment>
<accession>A0AA86U8T1</accession>
<evidence type="ECO:0000313" key="3">
    <source>
        <dbReference type="Proteomes" id="UP001642409"/>
    </source>
</evidence>
<dbReference type="InterPro" id="IPR029071">
    <property type="entry name" value="Ubiquitin-like_domsf"/>
</dbReference>
<gene>
    <name evidence="1" type="ORF">HINF_LOCUS33344</name>
    <name evidence="2" type="ORF">HINF_LOCUS67556</name>
</gene>
<reference evidence="2 3" key="2">
    <citation type="submission" date="2024-07" db="EMBL/GenBank/DDBJ databases">
        <authorList>
            <person name="Akdeniz Z."/>
        </authorList>
    </citation>
    <scope>NUCLEOTIDE SEQUENCE [LARGE SCALE GENOMIC DNA]</scope>
</reference>
<protein>
    <submittedName>
        <fullName evidence="1">Ubiquitin-like domain superfamily</fullName>
    </submittedName>
    <submittedName>
        <fullName evidence="2">Ubiquitin-like_domain superfamily</fullName>
    </submittedName>
</protein>
<dbReference type="SUPFAM" id="SSF54236">
    <property type="entry name" value="Ubiquitin-like"/>
    <property type="match status" value="1"/>
</dbReference>
<name>A0AA86U8T1_9EUKA</name>
<evidence type="ECO:0000313" key="2">
    <source>
        <dbReference type="EMBL" id="CAL6094620.1"/>
    </source>
</evidence>
<dbReference type="AlphaFoldDB" id="A0AA86U8T1"/>
<organism evidence="1">
    <name type="scientific">Hexamita inflata</name>
    <dbReference type="NCBI Taxonomy" id="28002"/>
    <lineage>
        <taxon>Eukaryota</taxon>
        <taxon>Metamonada</taxon>
        <taxon>Diplomonadida</taxon>
        <taxon>Hexamitidae</taxon>
        <taxon>Hexamitinae</taxon>
        <taxon>Hexamita</taxon>
    </lineage>
</organism>
<dbReference type="EMBL" id="CAXDID020000468">
    <property type="protein sequence ID" value="CAL6094620.1"/>
    <property type="molecule type" value="Genomic_DNA"/>
</dbReference>
<dbReference type="Proteomes" id="UP001642409">
    <property type="component" value="Unassembled WGS sequence"/>
</dbReference>
<keyword evidence="3" id="KW-1185">Reference proteome</keyword>
<reference evidence="1" key="1">
    <citation type="submission" date="2023-06" db="EMBL/GenBank/DDBJ databases">
        <authorList>
            <person name="Kurt Z."/>
        </authorList>
    </citation>
    <scope>NUCLEOTIDE SEQUENCE</scope>
</reference>
<evidence type="ECO:0000313" key="1">
    <source>
        <dbReference type="EMBL" id="CAI9945699.1"/>
    </source>
</evidence>